<evidence type="ECO:0000313" key="1">
    <source>
        <dbReference type="EMBL" id="OGF40170.1"/>
    </source>
</evidence>
<evidence type="ECO:0000313" key="2">
    <source>
        <dbReference type="Proteomes" id="UP000177579"/>
    </source>
</evidence>
<reference evidence="1 2" key="1">
    <citation type="journal article" date="2016" name="Nat. Commun.">
        <title>Thousands of microbial genomes shed light on interconnected biogeochemical processes in an aquifer system.</title>
        <authorList>
            <person name="Anantharaman K."/>
            <person name="Brown C.T."/>
            <person name="Hug L.A."/>
            <person name="Sharon I."/>
            <person name="Castelle C.J."/>
            <person name="Probst A.J."/>
            <person name="Thomas B.C."/>
            <person name="Singh A."/>
            <person name="Wilkins M.J."/>
            <person name="Karaoz U."/>
            <person name="Brodie E.L."/>
            <person name="Williams K.H."/>
            <person name="Hubbard S.S."/>
            <person name="Banfield J.F."/>
        </authorList>
    </citation>
    <scope>NUCLEOTIDE SEQUENCE [LARGE SCALE GENOMIC DNA]</scope>
</reference>
<accession>A0A1F5TMK9</accession>
<proteinExistence type="predicted"/>
<comment type="caution">
    <text evidence="1">The sequence shown here is derived from an EMBL/GenBank/DDBJ whole genome shotgun (WGS) entry which is preliminary data.</text>
</comment>
<gene>
    <name evidence="1" type="ORF">A2531_06520</name>
</gene>
<dbReference type="EMBL" id="MFGO01000035">
    <property type="protein sequence ID" value="OGF40170.1"/>
    <property type="molecule type" value="Genomic_DNA"/>
</dbReference>
<sequence length="286" mass="33461">MKEKVLPTKAVLKTIMKIITQKPGPIVVIKKNSQDAEILGAIYLLENIGLIYNLRHIEKKEDKYAKGDVIFVISNREALWNYYLEHYEDNVKDPFGVKKQIEIVKKVLLEKIEKLDSDMLTLSAEDFKDGQRKHIYLIPSIEALSDSKFLEIKKINLPPFGDLEYKIKLLKRPKKENKKKVETKNKDVKAVEMPKFRFSNGVLFRDFCNETLAIKNENSQEYRLLKFTLELPVGERIDALTDELDMTFRQIYDTARRLNEKIKNTFKIDNFFALDSQNKNITRAVE</sequence>
<name>A0A1F5TMK9_9BACT</name>
<protein>
    <submittedName>
        <fullName evidence="1">Uncharacterized protein</fullName>
    </submittedName>
</protein>
<organism evidence="1 2">
    <name type="scientific">Candidatus Falkowbacteria bacterium RIFOXYD2_FULL_34_120</name>
    <dbReference type="NCBI Taxonomy" id="1798007"/>
    <lineage>
        <taxon>Bacteria</taxon>
        <taxon>Candidatus Falkowiibacteriota</taxon>
    </lineage>
</organism>
<dbReference type="AlphaFoldDB" id="A0A1F5TMK9"/>
<dbReference type="Proteomes" id="UP000177579">
    <property type="component" value="Unassembled WGS sequence"/>
</dbReference>